<dbReference type="InterPro" id="IPR050103">
    <property type="entry name" value="Class-III_PLP-dep_AT"/>
</dbReference>
<evidence type="ECO:0000256" key="1">
    <source>
        <dbReference type="ARBA" id="ARBA00001933"/>
    </source>
</evidence>
<protein>
    <submittedName>
        <fullName evidence="6">Aminotransferase class III-fold pyridoxal phosphate-dependent enzyme</fullName>
    </submittedName>
</protein>
<accession>A0ABU2T3P0</accession>
<evidence type="ECO:0000313" key="7">
    <source>
        <dbReference type="Proteomes" id="UP001180551"/>
    </source>
</evidence>
<dbReference type="Pfam" id="PF00202">
    <property type="entry name" value="Aminotran_3"/>
    <property type="match status" value="1"/>
</dbReference>
<evidence type="ECO:0000256" key="3">
    <source>
        <dbReference type="ARBA" id="ARBA00022679"/>
    </source>
</evidence>
<comment type="cofactor">
    <cofactor evidence="1">
        <name>pyridoxal 5'-phosphate</name>
        <dbReference type="ChEBI" id="CHEBI:597326"/>
    </cofactor>
</comment>
<keyword evidence="4 5" id="KW-0663">Pyridoxal phosphate</keyword>
<dbReference type="InterPro" id="IPR005814">
    <property type="entry name" value="Aminotrans_3"/>
</dbReference>
<dbReference type="InterPro" id="IPR015422">
    <property type="entry name" value="PyrdxlP-dep_Trfase_small"/>
</dbReference>
<sequence length="454" mass="48338">MPVLNTGAQRTQIPPFAGAGNLIYRSAQVPRFVGGQGCFLKAADGRRYLDAEAANGTLSWGYDNELLREALNRCMELPALPSFCESELRLSVLERIERLCSEAVGAPGRVELDLGGAQGMETALRIAFSNNGPGTVVVFEGAFHGRSGVTSMLSSSPRYRELLAAWGLEVVRLPSPDCLRCPHAGPAGGCSGGCTQAVARWGSELSGVGGRHHGRKVSAFVFESVQNVGGMVTPDPALLRAAVDHARAQGAVIIADEIFTGMHRVGPRWGFQRAGVRPDVIVTSKALTNGAAALSAVWAREPLADPEHYPPGSHSSTFVGIPHALAVTETVLDRWEAWKDVDKDVLALEDGLRTRLRQLADRYPRLISRTDAMGATARIVLSGHHAARIRELGADVHPDYGLLVASTGMAPDVLNIHPPLVTGEAELDLLAEILDLAFGALDRETAHDPGNGTP</sequence>
<dbReference type="Proteomes" id="UP001180551">
    <property type="component" value="Unassembled WGS sequence"/>
</dbReference>
<evidence type="ECO:0000256" key="2">
    <source>
        <dbReference type="ARBA" id="ARBA00022576"/>
    </source>
</evidence>
<dbReference type="InterPro" id="IPR015421">
    <property type="entry name" value="PyrdxlP-dep_Trfase_major"/>
</dbReference>
<name>A0ABU2T3P0_9ACTN</name>
<evidence type="ECO:0000313" key="6">
    <source>
        <dbReference type="EMBL" id="MDT0455847.1"/>
    </source>
</evidence>
<proteinExistence type="inferred from homology"/>
<gene>
    <name evidence="6" type="ORF">RM550_08845</name>
</gene>
<dbReference type="Gene3D" id="3.40.640.10">
    <property type="entry name" value="Type I PLP-dependent aspartate aminotransferase-like (Major domain)"/>
    <property type="match status" value="1"/>
</dbReference>
<dbReference type="GO" id="GO:0008483">
    <property type="term" value="F:transaminase activity"/>
    <property type="evidence" value="ECO:0007669"/>
    <property type="project" value="UniProtKB-KW"/>
</dbReference>
<evidence type="ECO:0000256" key="5">
    <source>
        <dbReference type="RuleBase" id="RU003560"/>
    </source>
</evidence>
<comment type="caution">
    <text evidence="6">The sequence shown here is derived from an EMBL/GenBank/DDBJ whole genome shotgun (WGS) entry which is preliminary data.</text>
</comment>
<dbReference type="PANTHER" id="PTHR11986:SF79">
    <property type="entry name" value="ACETYLORNITHINE AMINOTRANSFERASE, MITOCHONDRIAL"/>
    <property type="match status" value="1"/>
</dbReference>
<dbReference type="PANTHER" id="PTHR11986">
    <property type="entry name" value="AMINOTRANSFERASE CLASS III"/>
    <property type="match status" value="1"/>
</dbReference>
<reference evidence="6" key="1">
    <citation type="submission" date="2024-05" db="EMBL/GenBank/DDBJ databases">
        <title>30 novel species of actinomycetes from the DSMZ collection.</title>
        <authorList>
            <person name="Nouioui I."/>
        </authorList>
    </citation>
    <scope>NUCLEOTIDE SEQUENCE</scope>
    <source>
        <strain evidence="6">DSM 41527</strain>
    </source>
</reference>
<dbReference type="EMBL" id="JAVRFE010000008">
    <property type="protein sequence ID" value="MDT0455847.1"/>
    <property type="molecule type" value="Genomic_DNA"/>
</dbReference>
<dbReference type="InterPro" id="IPR015424">
    <property type="entry name" value="PyrdxlP-dep_Trfase"/>
</dbReference>
<keyword evidence="7" id="KW-1185">Reference proteome</keyword>
<dbReference type="SUPFAM" id="SSF53383">
    <property type="entry name" value="PLP-dependent transferases"/>
    <property type="match status" value="1"/>
</dbReference>
<dbReference type="Gene3D" id="3.90.1150.10">
    <property type="entry name" value="Aspartate Aminotransferase, domain 1"/>
    <property type="match status" value="1"/>
</dbReference>
<dbReference type="PROSITE" id="PS00600">
    <property type="entry name" value="AA_TRANSFER_CLASS_3"/>
    <property type="match status" value="1"/>
</dbReference>
<keyword evidence="2 6" id="KW-0032">Aminotransferase</keyword>
<evidence type="ECO:0000256" key="4">
    <source>
        <dbReference type="ARBA" id="ARBA00022898"/>
    </source>
</evidence>
<dbReference type="PIRSF" id="PIRSF000521">
    <property type="entry name" value="Transaminase_4ab_Lys_Orn"/>
    <property type="match status" value="1"/>
</dbReference>
<dbReference type="RefSeq" id="WP_311623144.1">
    <property type="nucleotide sequence ID" value="NZ_JAVRFE010000008.1"/>
</dbReference>
<organism evidence="6 7">
    <name type="scientific">Streptomyces mooreae</name>
    <dbReference type="NCBI Taxonomy" id="3075523"/>
    <lineage>
        <taxon>Bacteria</taxon>
        <taxon>Bacillati</taxon>
        <taxon>Actinomycetota</taxon>
        <taxon>Actinomycetes</taxon>
        <taxon>Kitasatosporales</taxon>
        <taxon>Streptomycetaceae</taxon>
        <taxon>Streptomyces</taxon>
    </lineage>
</organism>
<keyword evidence="3" id="KW-0808">Transferase</keyword>
<dbReference type="InterPro" id="IPR049704">
    <property type="entry name" value="Aminotrans_3_PPA_site"/>
</dbReference>
<comment type="similarity">
    <text evidence="5">Belongs to the class-III pyridoxal-phosphate-dependent aminotransferase family.</text>
</comment>